<reference evidence="2 3" key="1">
    <citation type="submission" date="2019-03" db="EMBL/GenBank/DDBJ databases">
        <title>Draft genome sequences of novel Actinobacteria.</title>
        <authorList>
            <person name="Sahin N."/>
            <person name="Ay H."/>
            <person name="Saygin H."/>
        </authorList>
    </citation>
    <scope>NUCLEOTIDE SEQUENCE [LARGE SCALE GENOMIC DNA]</scope>
    <source>
        <strain evidence="2 3">H3C3</strain>
    </source>
</reference>
<evidence type="ECO:0000256" key="1">
    <source>
        <dbReference type="SAM" id="MobiDB-lite"/>
    </source>
</evidence>
<accession>A0A4V2YYV2</accession>
<protein>
    <recommendedName>
        <fullName evidence="4">YbaB/EbfC family nucleoid-associated protein</fullName>
    </recommendedName>
</protein>
<organism evidence="2 3">
    <name type="scientific">Actinomadura rubrisoli</name>
    <dbReference type="NCBI Taxonomy" id="2530368"/>
    <lineage>
        <taxon>Bacteria</taxon>
        <taxon>Bacillati</taxon>
        <taxon>Actinomycetota</taxon>
        <taxon>Actinomycetes</taxon>
        <taxon>Streptosporangiales</taxon>
        <taxon>Thermomonosporaceae</taxon>
        <taxon>Actinomadura</taxon>
    </lineage>
</organism>
<evidence type="ECO:0000313" key="3">
    <source>
        <dbReference type="Proteomes" id="UP000294513"/>
    </source>
</evidence>
<dbReference type="Proteomes" id="UP000294513">
    <property type="component" value="Unassembled WGS sequence"/>
</dbReference>
<dbReference type="EMBL" id="SMKU01000018">
    <property type="protein sequence ID" value="TDD94647.1"/>
    <property type="molecule type" value="Genomic_DNA"/>
</dbReference>
<dbReference type="RefSeq" id="WP_131890000.1">
    <property type="nucleotide sequence ID" value="NZ_SMKU01000018.1"/>
</dbReference>
<dbReference type="AlphaFoldDB" id="A0A4V2YYV2"/>
<keyword evidence="3" id="KW-1185">Reference proteome</keyword>
<comment type="caution">
    <text evidence="2">The sequence shown here is derived from an EMBL/GenBank/DDBJ whole genome shotgun (WGS) entry which is preliminary data.</text>
</comment>
<name>A0A4V2YYV2_9ACTN</name>
<sequence length="325" mass="34467">MAAEDDSANELNALLNTDISFAPRNAEEVQERLASGKAGHHEESPAASVGTEAADPRLTGTETSAERPLFGGSTIPIEPPPPPVEPFSLFSGAQELLAELEGLTSLLQATQSTTDSFTGEDHSGTIRVTLAADGSFEGISFRRPWRKALAIEAFDPAVSEAISNAVMARVTGMLSAMDDPRPAPAGHSAPMPRAGTEPTIDADSALRQANLLFAEFTEALTIAQSEMDSAVPDQEEVRSESGRVVMYITNDTITGVSTHQGWLKAADESRITNEFASAFEAANSAIRKNSAEPASRSLPGLQRISQVTQELQDLTSRLGFRFPGG</sequence>
<gene>
    <name evidence="2" type="ORF">E1298_06600</name>
</gene>
<evidence type="ECO:0000313" key="2">
    <source>
        <dbReference type="EMBL" id="TDD94647.1"/>
    </source>
</evidence>
<evidence type="ECO:0008006" key="4">
    <source>
        <dbReference type="Google" id="ProtNLM"/>
    </source>
</evidence>
<dbReference type="OrthoDB" id="9844532at2"/>
<proteinExistence type="predicted"/>
<feature type="region of interest" description="Disordered" evidence="1">
    <location>
        <begin position="16"/>
        <end position="81"/>
    </location>
</feature>